<sequence length="88" mass="9749">MIIGDCLQASRLIINLRLTDPDDIIRRLLAFGAWFRTPASLFLKKSTLLGVFYANSDSGVLSHPKSGELLHIRSAVSDSGFTHVNTYE</sequence>
<gene>
    <name evidence="1" type="ORF">BJP51_23595</name>
</gene>
<evidence type="ECO:0000313" key="1">
    <source>
        <dbReference type="EMBL" id="OMD28968.1"/>
    </source>
</evidence>
<protein>
    <submittedName>
        <fullName evidence="1">Uncharacterized protein</fullName>
    </submittedName>
</protein>
<evidence type="ECO:0000313" key="2">
    <source>
        <dbReference type="Proteomes" id="UP000187465"/>
    </source>
</evidence>
<organism evidence="1 2">
    <name type="scientific">Paenibacillus odorifer</name>
    <dbReference type="NCBI Taxonomy" id="189426"/>
    <lineage>
        <taxon>Bacteria</taxon>
        <taxon>Bacillati</taxon>
        <taxon>Bacillota</taxon>
        <taxon>Bacilli</taxon>
        <taxon>Bacillales</taxon>
        <taxon>Paenibacillaceae</taxon>
        <taxon>Paenibacillus</taxon>
    </lineage>
</organism>
<dbReference type="AlphaFoldDB" id="A0A1R0X4R8"/>
<reference evidence="1 2" key="1">
    <citation type="submission" date="2016-10" db="EMBL/GenBank/DDBJ databases">
        <title>Paenibacillus species isolates.</title>
        <authorList>
            <person name="Beno S.M."/>
        </authorList>
    </citation>
    <scope>NUCLEOTIDE SEQUENCE [LARGE SCALE GENOMIC DNA]</scope>
    <source>
        <strain evidence="1 2">FSL H7-0604</strain>
    </source>
</reference>
<dbReference type="EMBL" id="MKQP01000032">
    <property type="protein sequence ID" value="OMD28968.1"/>
    <property type="molecule type" value="Genomic_DNA"/>
</dbReference>
<name>A0A1R0X4R8_9BACL</name>
<accession>A0A1R0X4R8</accession>
<proteinExistence type="predicted"/>
<dbReference type="Proteomes" id="UP000187465">
    <property type="component" value="Unassembled WGS sequence"/>
</dbReference>
<comment type="caution">
    <text evidence="1">The sequence shown here is derived from an EMBL/GenBank/DDBJ whole genome shotgun (WGS) entry which is preliminary data.</text>
</comment>